<protein>
    <submittedName>
        <fullName evidence="4">GNAT superfamily N-acetyltransferase</fullName>
    </submittedName>
</protein>
<dbReference type="InterPro" id="IPR050832">
    <property type="entry name" value="Bact_Acetyltransf"/>
</dbReference>
<evidence type="ECO:0000313" key="4">
    <source>
        <dbReference type="EMBL" id="MDQ0008909.1"/>
    </source>
</evidence>
<evidence type="ECO:0000259" key="3">
    <source>
        <dbReference type="PROSITE" id="PS51186"/>
    </source>
</evidence>
<name>A0ABT9SV86_9GAMM</name>
<keyword evidence="2" id="KW-0012">Acyltransferase</keyword>
<feature type="domain" description="N-acetyltransferase" evidence="3">
    <location>
        <begin position="5"/>
        <end position="163"/>
    </location>
</feature>
<feature type="domain" description="N-acetyltransferase" evidence="3">
    <location>
        <begin position="178"/>
        <end position="323"/>
    </location>
</feature>
<dbReference type="Proteomes" id="UP001237737">
    <property type="component" value="Unassembled WGS sequence"/>
</dbReference>
<sequence length="323" mass="35378">MPADYLIRPIEPRDDADIAAVIRTVMPEFGADGPGFAIHDAEVDRMSQAYSLPRTAYFVVEKDGHAIGGGGIAPLEGGDAETCELRKMYFLREARGTGAASQLIRRCLDAARRAGFSRCYLETLTGMDAAQTLYLRHGFTRIDAPMGGTGHFSCDRFFLRNLNDGDLIVAPTPPSLVFAIDDPGRDDVLPLIEQLHGYLSDLDRHLPPPSASVESLRQPHTTFMTARVDGIPLACGAGVDHGDYVELKYMYVLPACRGMGLGKQMLEALEQQIRANGGKIVKLETGTAQTESIELYERSGYRRCRPFGEHGAQPSSIFMEKPL</sequence>
<dbReference type="PANTHER" id="PTHR43877:SF2">
    <property type="entry name" value="AMINOALKYLPHOSPHONATE N-ACETYLTRANSFERASE-RELATED"/>
    <property type="match status" value="1"/>
</dbReference>
<evidence type="ECO:0000256" key="2">
    <source>
        <dbReference type="ARBA" id="ARBA00023315"/>
    </source>
</evidence>
<dbReference type="PANTHER" id="PTHR43877">
    <property type="entry name" value="AMINOALKYLPHOSPHONATE N-ACETYLTRANSFERASE-RELATED-RELATED"/>
    <property type="match status" value="1"/>
</dbReference>
<keyword evidence="1" id="KW-0808">Transferase</keyword>
<dbReference type="PROSITE" id="PS51186">
    <property type="entry name" value="GNAT"/>
    <property type="match status" value="2"/>
</dbReference>
<dbReference type="EMBL" id="JAUSSK010000001">
    <property type="protein sequence ID" value="MDQ0008909.1"/>
    <property type="molecule type" value="Genomic_DNA"/>
</dbReference>
<dbReference type="CDD" id="cd04301">
    <property type="entry name" value="NAT_SF"/>
    <property type="match status" value="2"/>
</dbReference>
<proteinExistence type="predicted"/>
<dbReference type="InterPro" id="IPR000182">
    <property type="entry name" value="GNAT_dom"/>
</dbReference>
<dbReference type="Gene3D" id="3.40.630.30">
    <property type="match status" value="2"/>
</dbReference>
<comment type="caution">
    <text evidence="4">The sequence shown here is derived from an EMBL/GenBank/DDBJ whole genome shotgun (WGS) entry which is preliminary data.</text>
</comment>
<dbReference type="SUPFAM" id="SSF55729">
    <property type="entry name" value="Acyl-CoA N-acyltransferases (Nat)"/>
    <property type="match status" value="2"/>
</dbReference>
<accession>A0ABT9SV86</accession>
<keyword evidence="5" id="KW-1185">Reference proteome</keyword>
<evidence type="ECO:0000256" key="1">
    <source>
        <dbReference type="ARBA" id="ARBA00022679"/>
    </source>
</evidence>
<gene>
    <name evidence="4" type="ORF">J2T07_001068</name>
</gene>
<reference evidence="4 5" key="1">
    <citation type="submission" date="2023-07" db="EMBL/GenBank/DDBJ databases">
        <title>Sorghum-associated microbial communities from plants grown in Nebraska, USA.</title>
        <authorList>
            <person name="Schachtman D."/>
        </authorList>
    </citation>
    <scope>NUCLEOTIDE SEQUENCE [LARGE SCALE GENOMIC DNA]</scope>
    <source>
        <strain evidence="4 5">CC60</strain>
    </source>
</reference>
<dbReference type="InterPro" id="IPR016181">
    <property type="entry name" value="Acyl_CoA_acyltransferase"/>
</dbReference>
<dbReference type="Pfam" id="PF00583">
    <property type="entry name" value="Acetyltransf_1"/>
    <property type="match status" value="2"/>
</dbReference>
<organism evidence="4 5">
    <name type="scientific">Luteibacter jiangsuensis</name>
    <dbReference type="NCBI Taxonomy" id="637577"/>
    <lineage>
        <taxon>Bacteria</taxon>
        <taxon>Pseudomonadati</taxon>
        <taxon>Pseudomonadota</taxon>
        <taxon>Gammaproteobacteria</taxon>
        <taxon>Lysobacterales</taxon>
        <taxon>Rhodanobacteraceae</taxon>
        <taxon>Luteibacter</taxon>
    </lineage>
</organism>
<evidence type="ECO:0000313" key="5">
    <source>
        <dbReference type="Proteomes" id="UP001237737"/>
    </source>
</evidence>